<protein>
    <recommendedName>
        <fullName evidence="2">ASPIC/UnbV domain-containing protein</fullName>
    </recommendedName>
</protein>
<evidence type="ECO:0000313" key="4">
    <source>
        <dbReference type="Proteomes" id="UP000249873"/>
    </source>
</evidence>
<evidence type="ECO:0000313" key="3">
    <source>
        <dbReference type="EMBL" id="AWV99350.1"/>
    </source>
</evidence>
<dbReference type="Proteomes" id="UP000249873">
    <property type="component" value="Chromosome"/>
</dbReference>
<dbReference type="Pfam" id="PF13517">
    <property type="entry name" value="FG-GAP_3"/>
    <property type="match status" value="4"/>
</dbReference>
<dbReference type="OrthoDB" id="9816120at2"/>
<dbReference type="InterPro" id="IPR027039">
    <property type="entry name" value="Crtac1"/>
</dbReference>
<dbReference type="PANTHER" id="PTHR16026">
    <property type="entry name" value="CARTILAGE ACIDIC PROTEIN 1"/>
    <property type="match status" value="1"/>
</dbReference>
<dbReference type="InterPro" id="IPR013517">
    <property type="entry name" value="FG-GAP"/>
</dbReference>
<dbReference type="InterPro" id="IPR011519">
    <property type="entry name" value="UnbV_ASPIC"/>
</dbReference>
<dbReference type="Gene3D" id="2.130.10.130">
    <property type="entry name" value="Integrin alpha, N-terminal"/>
    <property type="match status" value="3"/>
</dbReference>
<keyword evidence="4" id="KW-1185">Reference proteome</keyword>
<dbReference type="SUPFAM" id="SSF69318">
    <property type="entry name" value="Integrin alpha N-terminal domain"/>
    <property type="match status" value="3"/>
</dbReference>
<reference evidence="3 4" key="1">
    <citation type="submission" date="2018-05" db="EMBL/GenBank/DDBJ databases">
        <title>Complete genome sequence of Arcticibacterium luteifluviistationis SM1504T, a cytophagaceae bacterium isolated from Arctic surface seawater.</title>
        <authorList>
            <person name="Li Y."/>
            <person name="Qin Q.-L."/>
        </authorList>
    </citation>
    <scope>NUCLEOTIDE SEQUENCE [LARGE SCALE GENOMIC DNA]</scope>
    <source>
        <strain evidence="3 4">SM1504</strain>
    </source>
</reference>
<dbReference type="RefSeq" id="WP_111372689.1">
    <property type="nucleotide sequence ID" value="NZ_CP029480.1"/>
</dbReference>
<proteinExistence type="predicted"/>
<dbReference type="KEGG" id="als:DJ013_14745"/>
<dbReference type="AlphaFoldDB" id="A0A2Z4GDX4"/>
<feature type="domain" description="ASPIC/UnbV" evidence="2">
    <location>
        <begin position="522"/>
        <end position="587"/>
    </location>
</feature>
<name>A0A2Z4GDX4_9BACT</name>
<dbReference type="PANTHER" id="PTHR16026:SF0">
    <property type="entry name" value="CARTILAGE ACIDIC PROTEIN 1"/>
    <property type="match status" value="1"/>
</dbReference>
<keyword evidence="1" id="KW-0732">Signal</keyword>
<evidence type="ECO:0000259" key="2">
    <source>
        <dbReference type="Pfam" id="PF07593"/>
    </source>
</evidence>
<dbReference type="EMBL" id="CP029480">
    <property type="protein sequence ID" value="AWV99350.1"/>
    <property type="molecule type" value="Genomic_DNA"/>
</dbReference>
<gene>
    <name evidence="3" type="ORF">DJ013_14745</name>
</gene>
<evidence type="ECO:0000256" key="1">
    <source>
        <dbReference type="ARBA" id="ARBA00022729"/>
    </source>
</evidence>
<dbReference type="Pfam" id="PF07593">
    <property type="entry name" value="UnbV_ASPIC"/>
    <property type="match status" value="1"/>
</dbReference>
<accession>A0A2Z4GDX4</accession>
<sequence length="1089" mass="120681">MRAIFFSLFISVQFFSCQQTVEKQKLFELKSAEETGIDFINEVKETKEFNIHTYRNFYNGGGVAVGDINNDGLPDIYFTSNQHENKLYLNKGNFQFEDITSTAGVGGKKEWSTGVVMADINDDGFLDIYVCNSGGLEGQNKENEVFINNGDLTFSEKGKVLNLDNIGYTTHAAFFDYDQDGDLDCYILNNSFKDPSKIELYKSMRDQPDEAGGDRLMRNDNGIFTDASAEAGIYSSEIGFGLGVAIGDLNQDNLPDIYISNDFWERDYLYLNNGDGTFNEDLTNRINYTSVSSMGADIADINGDGFPEIFTTDMLAGDNYRIKSMVNFDPFHLEDLKYRANYHYQMIQNCLHLNDGDANFQEIALLSGVAATDWSWGALLFDFQNDGTKDIFVANGINKDIMSGDFRDFMSSSDIQKELATSPETFDFAALSEQIPSNPLKNVAYLNQGNLKFSNATDSLGLGTPSFSNGSVYADLDNDGDLDLVVNNVNMPSFVYQNNAETLYKNNYLKVSFKGPKGNSKGLGAKVTIKTPTSMQVMENYMNRGFESSIEPSLIFGLGKESINELKVVWPDGKSQKLTNVQINQTLELDYSQANESIIPKNEAPAKPWFTDITKETIRGNATHLENRYNDFDQEILLTNMLSTEGPRLIVGDANSDGLDDFILLGAKDDPDKLFLQSKDGSFKPGNSKAFLNDKAFESTCGSFLDYDMDGDLDVLIGAGGNQTNVEKINFIVRLYTNDGKGNFTVSPSKIPPAIGNFSTLEVSDYDKDGDPDFFLGARTVPGNYGLGPKSFLFRNDAGTWTDVATDDLGNIGMVTDAIWEDCDQDGDMDLIVVGEWMGIHIFRNNGGIISMSETIPNSTGWWTRIESQDLDGDGDMDFILGNWGENSKFKASTTNPLSLYVNDFDDNGKSEAILNWTAPLDTQSFPFASKMDITMQMPSLKRKNLKYDQFGRMKYQELFETDKVNKAKAFKAENLNTGILWNDGGKFTFKALPVEAQVSPVFGIIAKDFNKDGNIDIWLGGNFYGLKPQVGRHDASKGVLLKGTGNHGFEAVSTKESGISITGQVRDALSFGGKIFIARNNASMVVFE</sequence>
<organism evidence="3 4">
    <name type="scientific">Arcticibacterium luteifluviistationis</name>
    <dbReference type="NCBI Taxonomy" id="1784714"/>
    <lineage>
        <taxon>Bacteria</taxon>
        <taxon>Pseudomonadati</taxon>
        <taxon>Bacteroidota</taxon>
        <taxon>Cytophagia</taxon>
        <taxon>Cytophagales</taxon>
        <taxon>Leadbetterellaceae</taxon>
        <taxon>Arcticibacterium</taxon>
    </lineage>
</organism>
<dbReference type="InterPro" id="IPR028994">
    <property type="entry name" value="Integrin_alpha_N"/>
</dbReference>